<evidence type="ECO:0000313" key="3">
    <source>
        <dbReference type="Proteomes" id="UP001375240"/>
    </source>
</evidence>
<evidence type="ECO:0000259" key="1">
    <source>
        <dbReference type="Pfam" id="PF24494"/>
    </source>
</evidence>
<dbReference type="Pfam" id="PF24494">
    <property type="entry name" value="DUF7587"/>
    <property type="match status" value="1"/>
</dbReference>
<proteinExistence type="predicted"/>
<organism evidence="2 3">
    <name type="scientific">Orbilia brochopaga</name>
    <dbReference type="NCBI Taxonomy" id="3140254"/>
    <lineage>
        <taxon>Eukaryota</taxon>
        <taxon>Fungi</taxon>
        <taxon>Dikarya</taxon>
        <taxon>Ascomycota</taxon>
        <taxon>Pezizomycotina</taxon>
        <taxon>Orbiliomycetes</taxon>
        <taxon>Orbiliales</taxon>
        <taxon>Orbiliaceae</taxon>
        <taxon>Orbilia</taxon>
    </lineage>
</organism>
<dbReference type="PANTHER" id="PTHR40781:SF1">
    <property type="match status" value="1"/>
</dbReference>
<accession>A0AAV9UH12</accession>
<comment type="caution">
    <text evidence="2">The sequence shown here is derived from an EMBL/GenBank/DDBJ whole genome shotgun (WGS) entry which is preliminary data.</text>
</comment>
<gene>
    <name evidence="2" type="ORF">TWF696_008751</name>
</gene>
<name>A0AAV9UH12_9PEZI</name>
<dbReference type="Proteomes" id="UP001375240">
    <property type="component" value="Unassembled WGS sequence"/>
</dbReference>
<evidence type="ECO:0000313" key="2">
    <source>
        <dbReference type="EMBL" id="KAK6341683.1"/>
    </source>
</evidence>
<protein>
    <recommendedName>
        <fullName evidence="1">DUF7587 domain-containing protein</fullName>
    </recommendedName>
</protein>
<dbReference type="PANTHER" id="PTHR40781">
    <property type="match status" value="1"/>
</dbReference>
<dbReference type="Gene3D" id="3.90.210.10">
    <property type="entry name" value="Heat-Labile Enterotoxin, subunit A"/>
    <property type="match status" value="1"/>
</dbReference>
<dbReference type="EMBL" id="JAVHNQ010000007">
    <property type="protein sequence ID" value="KAK6341683.1"/>
    <property type="molecule type" value="Genomic_DNA"/>
</dbReference>
<keyword evidence="3" id="KW-1185">Reference proteome</keyword>
<dbReference type="AlphaFoldDB" id="A0AAV9UH12"/>
<dbReference type="InterPro" id="IPR056009">
    <property type="entry name" value="DUF7587"/>
</dbReference>
<reference evidence="2 3" key="1">
    <citation type="submission" date="2019-10" db="EMBL/GenBank/DDBJ databases">
        <authorList>
            <person name="Palmer J.M."/>
        </authorList>
    </citation>
    <scope>NUCLEOTIDE SEQUENCE [LARGE SCALE GENOMIC DNA]</scope>
    <source>
        <strain evidence="2 3">TWF696</strain>
    </source>
</reference>
<sequence>MPLTTMFGDDIGDLKMDPQDYPNTLYRVHLEGRSATLWDPNIGFRCRARGYINICNYYQLSTALEDHLDWYSEEPSHLISTFSSRRRALYWAGKQIRRHPDANAYLMKIDPQKILNVAGEPIPILQVSHIIREYPEMLPDGIQEDWVNDEFLVLYKIPRGAIVSVKPI</sequence>
<feature type="domain" description="DUF7587" evidence="1">
    <location>
        <begin position="22"/>
        <end position="165"/>
    </location>
</feature>